<protein>
    <submittedName>
        <fullName evidence="2">Uncharacterized protein</fullName>
    </submittedName>
</protein>
<gene>
    <name evidence="2" type="ORF">NDU88_004314</name>
</gene>
<dbReference type="AlphaFoldDB" id="A0AAV7UHU4"/>
<reference evidence="2" key="1">
    <citation type="journal article" date="2022" name="bioRxiv">
        <title>Sequencing and chromosome-scale assembly of the giantPleurodeles waltlgenome.</title>
        <authorList>
            <person name="Brown T."/>
            <person name="Elewa A."/>
            <person name="Iarovenko S."/>
            <person name="Subramanian E."/>
            <person name="Araus A.J."/>
            <person name="Petzold A."/>
            <person name="Susuki M."/>
            <person name="Suzuki K.-i.T."/>
            <person name="Hayashi T."/>
            <person name="Toyoda A."/>
            <person name="Oliveira C."/>
            <person name="Osipova E."/>
            <person name="Leigh N.D."/>
            <person name="Simon A."/>
            <person name="Yun M.H."/>
        </authorList>
    </citation>
    <scope>NUCLEOTIDE SEQUENCE</scope>
    <source>
        <strain evidence="2">20211129_DDA</strain>
        <tissue evidence="2">Liver</tissue>
    </source>
</reference>
<keyword evidence="3" id="KW-1185">Reference proteome</keyword>
<dbReference type="EMBL" id="JANPWB010000005">
    <property type="protein sequence ID" value="KAJ1187539.1"/>
    <property type="molecule type" value="Genomic_DNA"/>
</dbReference>
<comment type="caution">
    <text evidence="2">The sequence shown here is derived from an EMBL/GenBank/DDBJ whole genome shotgun (WGS) entry which is preliminary data.</text>
</comment>
<sequence>MFAWASFGSELAQGWCDGAQKTGDPGKIQESPWGTQGSEQLTSTMERAEEGRSHGAGEGKELGSKEAQEDARRRGEERQQGSVKVIQGTSKEMKKTRKKAGTTCDGRGKNPDSSGEKGPAGRPSHVPGGTWLSQVRNYVYGSCFDLLS</sequence>
<dbReference type="Proteomes" id="UP001066276">
    <property type="component" value="Chromosome 3_1"/>
</dbReference>
<evidence type="ECO:0000313" key="3">
    <source>
        <dbReference type="Proteomes" id="UP001066276"/>
    </source>
</evidence>
<proteinExistence type="predicted"/>
<organism evidence="2 3">
    <name type="scientific">Pleurodeles waltl</name>
    <name type="common">Iberian ribbed newt</name>
    <dbReference type="NCBI Taxonomy" id="8319"/>
    <lineage>
        <taxon>Eukaryota</taxon>
        <taxon>Metazoa</taxon>
        <taxon>Chordata</taxon>
        <taxon>Craniata</taxon>
        <taxon>Vertebrata</taxon>
        <taxon>Euteleostomi</taxon>
        <taxon>Amphibia</taxon>
        <taxon>Batrachia</taxon>
        <taxon>Caudata</taxon>
        <taxon>Salamandroidea</taxon>
        <taxon>Salamandridae</taxon>
        <taxon>Pleurodelinae</taxon>
        <taxon>Pleurodeles</taxon>
    </lineage>
</organism>
<accession>A0AAV7UHU4</accession>
<feature type="region of interest" description="Disordered" evidence="1">
    <location>
        <begin position="15"/>
        <end position="130"/>
    </location>
</feature>
<name>A0AAV7UHU4_PLEWA</name>
<evidence type="ECO:0000313" key="2">
    <source>
        <dbReference type="EMBL" id="KAJ1187539.1"/>
    </source>
</evidence>
<feature type="compositionally biased region" description="Polar residues" evidence="1">
    <location>
        <begin position="32"/>
        <end position="45"/>
    </location>
</feature>
<feature type="compositionally biased region" description="Basic and acidic residues" evidence="1">
    <location>
        <begin position="46"/>
        <end position="79"/>
    </location>
</feature>
<evidence type="ECO:0000256" key="1">
    <source>
        <dbReference type="SAM" id="MobiDB-lite"/>
    </source>
</evidence>